<sequence>MRARDEDVAKLRFKGSNLWPLGNPASGHDPVHRIALFCSDQWLGHRDGGSIKCHAASPIPIVRSLPHTGLR</sequence>
<accession>A0ABV5FXX4</accession>
<comment type="caution">
    <text evidence="1">The sequence shown here is derived from an EMBL/GenBank/DDBJ whole genome shotgun (WGS) entry which is preliminary data.</text>
</comment>
<keyword evidence="2" id="KW-1185">Reference proteome</keyword>
<reference evidence="1 2" key="1">
    <citation type="submission" date="2024-09" db="EMBL/GenBank/DDBJ databases">
        <authorList>
            <person name="Sun Q."/>
            <person name="Mori K."/>
        </authorList>
    </citation>
    <scope>NUCLEOTIDE SEQUENCE [LARGE SCALE GENOMIC DNA]</scope>
    <source>
        <strain evidence="1 2">CCM 7609</strain>
    </source>
</reference>
<dbReference type="Proteomes" id="UP001589575">
    <property type="component" value="Unassembled WGS sequence"/>
</dbReference>
<evidence type="ECO:0000313" key="2">
    <source>
        <dbReference type="Proteomes" id="UP001589575"/>
    </source>
</evidence>
<evidence type="ECO:0000313" key="1">
    <source>
        <dbReference type="EMBL" id="MFB9071542.1"/>
    </source>
</evidence>
<proteinExistence type="predicted"/>
<organism evidence="1 2">
    <name type="scientific">Citricoccus parietis</name>
    <dbReference type="NCBI Taxonomy" id="592307"/>
    <lineage>
        <taxon>Bacteria</taxon>
        <taxon>Bacillati</taxon>
        <taxon>Actinomycetota</taxon>
        <taxon>Actinomycetes</taxon>
        <taxon>Micrococcales</taxon>
        <taxon>Micrococcaceae</taxon>
        <taxon>Citricoccus</taxon>
    </lineage>
</organism>
<name>A0ABV5FXX4_9MICC</name>
<protein>
    <submittedName>
        <fullName evidence="1">Uncharacterized protein</fullName>
    </submittedName>
</protein>
<gene>
    <name evidence="1" type="ORF">ACFFX0_10130</name>
</gene>
<dbReference type="EMBL" id="JBHMFI010000001">
    <property type="protein sequence ID" value="MFB9071542.1"/>
    <property type="molecule type" value="Genomic_DNA"/>
</dbReference>